<accession>A0ACC1X896</accession>
<evidence type="ECO:0000313" key="2">
    <source>
        <dbReference type="Proteomes" id="UP001164539"/>
    </source>
</evidence>
<keyword evidence="1" id="KW-0418">Kinase</keyword>
<organism evidence="1 2">
    <name type="scientific">Melia azedarach</name>
    <name type="common">Chinaberry tree</name>
    <dbReference type="NCBI Taxonomy" id="155640"/>
    <lineage>
        <taxon>Eukaryota</taxon>
        <taxon>Viridiplantae</taxon>
        <taxon>Streptophyta</taxon>
        <taxon>Embryophyta</taxon>
        <taxon>Tracheophyta</taxon>
        <taxon>Spermatophyta</taxon>
        <taxon>Magnoliopsida</taxon>
        <taxon>eudicotyledons</taxon>
        <taxon>Gunneridae</taxon>
        <taxon>Pentapetalae</taxon>
        <taxon>rosids</taxon>
        <taxon>malvids</taxon>
        <taxon>Sapindales</taxon>
        <taxon>Meliaceae</taxon>
        <taxon>Melia</taxon>
    </lineage>
</organism>
<name>A0ACC1X896_MELAZ</name>
<protein>
    <submittedName>
        <fullName evidence="1">Leucine-rich repeat protein kinase family protein</fullName>
    </submittedName>
</protein>
<reference evidence="1 2" key="1">
    <citation type="journal article" date="2023" name="Science">
        <title>Complex scaffold remodeling in plant triterpene biosynthesis.</title>
        <authorList>
            <person name="De La Pena R."/>
            <person name="Hodgson H."/>
            <person name="Liu J.C."/>
            <person name="Stephenson M.J."/>
            <person name="Martin A.C."/>
            <person name="Owen C."/>
            <person name="Harkess A."/>
            <person name="Leebens-Mack J."/>
            <person name="Jimenez L.E."/>
            <person name="Osbourn A."/>
            <person name="Sattely E.S."/>
        </authorList>
    </citation>
    <scope>NUCLEOTIDE SEQUENCE [LARGE SCALE GENOMIC DNA]</scope>
    <source>
        <strain evidence="2">cv. JPN11</strain>
        <tissue evidence="1">Leaf</tissue>
    </source>
</reference>
<keyword evidence="1" id="KW-0808">Transferase</keyword>
<proteinExistence type="predicted"/>
<evidence type="ECO:0000313" key="1">
    <source>
        <dbReference type="EMBL" id="KAJ4706410.1"/>
    </source>
</evidence>
<dbReference type="EMBL" id="CM051404">
    <property type="protein sequence ID" value="KAJ4706410.1"/>
    <property type="molecule type" value="Genomic_DNA"/>
</dbReference>
<gene>
    <name evidence="1" type="ORF">OWV82_020060</name>
</gene>
<keyword evidence="2" id="KW-1185">Reference proteome</keyword>
<sequence>MAFLCLLSLLLVGVLSKSQLLIAELNDQATLLAIHRELSVPGWGVNNSKFCDWTGVDCDLNQSFVVKLDLSGLQLRGNVTLISELKVLKWLDLSSNYFYGTIPSAFGNLSELEFLDLSLNKFGGVIPRQLGSLKNLRYLNLSNNVLVGEIPDELKSLRKLEDFQVSSNKLNGSIPYWVGNLTNLRVFTAYENQLGGEIPDNLGLFSELKLLNLHSNQLEGSIPKSIFASGNLEVLVLTQNRLTGDIPELVGNCNGLSSIRIGNNVLVGVIPKAIGNVSGLTYFEANNNHLSGEIVSEFAQCSNLTLLNLASNGFTGVIPPELGELMNLQELILSGNSLFGDIPKSILACKNLNKLDLSNNRFNGTIPNAICDMSRLQYLLLGQNSIRGEIPLEIGNCMKLLELQMGSNYLTGNIPPEIGHIRNLQIALNLSFNHLHGPLPPELGKLDKLVSLDVSNNQLSGTIPPALKGMLSLIEVNFSNNLLAGPIPNFVPFQKSPNSSFFGNKGLCGQPLNFACGNLNGPDDKNYHHKVSYRIILAVIGSGLAVFISVTVVVLLFMIRERQEKASKSAGISDDGASNRPTIIAGNVFVENLRQAVDLDAVVNATMKDSNKIYCGTFSTIYKAVMPSGLILSVKRLKSMDRTIILHQNKMIRELERLSKLCHDNLVRPIGFVIYEDVALLLHNYLPNGTLIQLLHESSKQSDYRPDWPTRLSIAIGVAEGLAFLHHVAIIHLDISSGNVLLDADFKPLLGEIEISKLLDPSKGTASISAVAGSFGYIPPEYAYTMQVTAPGNVYSYGVVLLEILTTRLPVDEDFGEGVDLVKWVHGAPARGETPEQILDARLSTVSFGWRKEMLGALKVALLCTDSTPAKRPKMKKVVEMLQEINQN</sequence>
<comment type="caution">
    <text evidence="1">The sequence shown here is derived from an EMBL/GenBank/DDBJ whole genome shotgun (WGS) entry which is preliminary data.</text>
</comment>
<dbReference type="Proteomes" id="UP001164539">
    <property type="component" value="Chromosome 11"/>
</dbReference>